<dbReference type="SUPFAM" id="SSF52172">
    <property type="entry name" value="CheY-like"/>
    <property type="match status" value="1"/>
</dbReference>
<keyword evidence="1 2" id="KW-0597">Phosphoprotein</keyword>
<accession>I3YWE1</accession>
<dbReference type="STRING" id="746697.Aeqsu_1832"/>
<keyword evidence="4" id="KW-0238">DNA-binding</keyword>
<dbReference type="CDD" id="cd00156">
    <property type="entry name" value="REC"/>
    <property type="match status" value="1"/>
</dbReference>
<dbReference type="InterPro" id="IPR001789">
    <property type="entry name" value="Sig_transdc_resp-reg_receiver"/>
</dbReference>
<sequence length="119" mass="13449">MKRILIVDDDRIIGEMLKYMFNFRGFEVWVTANAGEAYHTILQQKIELIILDKFLAGLDGIALCTTLTTNKNTAHVPVIMMSAHPEIKMECLRAGASAFISKPFEMNTLFENIEKVLGK</sequence>
<keyword evidence="5" id="KW-1185">Reference proteome</keyword>
<dbReference type="HOGENOM" id="CLU_000445_69_17_10"/>
<gene>
    <name evidence="4" type="ordered locus">Aeqsu_1832</name>
</gene>
<dbReference type="eggNOG" id="COG0745">
    <property type="taxonomic scope" value="Bacteria"/>
</dbReference>
<feature type="domain" description="Response regulatory" evidence="3">
    <location>
        <begin position="3"/>
        <end position="117"/>
    </location>
</feature>
<dbReference type="GO" id="GO:0000160">
    <property type="term" value="P:phosphorelay signal transduction system"/>
    <property type="evidence" value="ECO:0007669"/>
    <property type="project" value="InterPro"/>
</dbReference>
<name>I3YWE1_AEQSU</name>
<dbReference type="PANTHER" id="PTHR44591:SF3">
    <property type="entry name" value="RESPONSE REGULATORY DOMAIN-CONTAINING PROTEIN"/>
    <property type="match status" value="1"/>
</dbReference>
<organism evidence="4 5">
    <name type="scientific">Aequorivita sublithincola (strain DSM 14238 / LMG 21431 / ACAM 643 / 9-3)</name>
    <dbReference type="NCBI Taxonomy" id="746697"/>
    <lineage>
        <taxon>Bacteria</taxon>
        <taxon>Pseudomonadati</taxon>
        <taxon>Bacteroidota</taxon>
        <taxon>Flavobacteriia</taxon>
        <taxon>Flavobacteriales</taxon>
        <taxon>Flavobacteriaceae</taxon>
        <taxon>Aequorivita</taxon>
    </lineage>
</organism>
<evidence type="ECO:0000313" key="4">
    <source>
        <dbReference type="EMBL" id="AFL81309.1"/>
    </source>
</evidence>
<proteinExistence type="predicted"/>
<dbReference type="OrthoDB" id="9789181at2"/>
<dbReference type="RefSeq" id="WP_014782564.1">
    <property type="nucleotide sequence ID" value="NC_018013.1"/>
</dbReference>
<dbReference type="AlphaFoldDB" id="I3YWE1"/>
<protein>
    <submittedName>
        <fullName evidence="4">Response regulator with CheY-like receiver, AAA-type ATPase, and DNA-binding domains</fullName>
    </submittedName>
</protein>
<dbReference type="Pfam" id="PF00072">
    <property type="entry name" value="Response_reg"/>
    <property type="match status" value="1"/>
</dbReference>
<dbReference type="EMBL" id="CP003280">
    <property type="protein sequence ID" value="AFL81309.1"/>
    <property type="molecule type" value="Genomic_DNA"/>
</dbReference>
<evidence type="ECO:0000256" key="1">
    <source>
        <dbReference type="ARBA" id="ARBA00022553"/>
    </source>
</evidence>
<evidence type="ECO:0000259" key="3">
    <source>
        <dbReference type="PROSITE" id="PS50110"/>
    </source>
</evidence>
<reference evidence="4 5" key="1">
    <citation type="submission" date="2012-06" db="EMBL/GenBank/DDBJ databases">
        <title>The complete genome of Aequorivita sublithincola DSM 14238.</title>
        <authorList>
            <consortium name="US DOE Joint Genome Institute (JGI-PGF)"/>
            <person name="Lucas S."/>
            <person name="Copeland A."/>
            <person name="Lapidus A."/>
            <person name="Goodwin L."/>
            <person name="Pitluck S."/>
            <person name="Peters L."/>
            <person name="Munk A.C.C."/>
            <person name="Kyrpides N."/>
            <person name="Mavromatis K."/>
            <person name="Pagani I."/>
            <person name="Ivanova N."/>
            <person name="Ovchinnikova G."/>
            <person name="Zeytun A."/>
            <person name="Detter J.C."/>
            <person name="Han C."/>
            <person name="Land M."/>
            <person name="Hauser L."/>
            <person name="Markowitz V."/>
            <person name="Cheng J.-F."/>
            <person name="Hugenholtz P."/>
            <person name="Woyke T."/>
            <person name="Wu D."/>
            <person name="Tindall B."/>
            <person name="Faehnrich R."/>
            <person name="Brambilla E."/>
            <person name="Klenk H.-P."/>
            <person name="Eisen J.A."/>
        </authorList>
    </citation>
    <scope>NUCLEOTIDE SEQUENCE [LARGE SCALE GENOMIC DNA]</scope>
    <source>
        <strain evidence="5">DSM 14238 / LMG 21431 / ACAM 643 / 9-3</strain>
    </source>
</reference>
<dbReference type="Proteomes" id="UP000006049">
    <property type="component" value="Chromosome"/>
</dbReference>
<dbReference type="SMART" id="SM00448">
    <property type="entry name" value="REC"/>
    <property type="match status" value="1"/>
</dbReference>
<dbReference type="PANTHER" id="PTHR44591">
    <property type="entry name" value="STRESS RESPONSE REGULATOR PROTEIN 1"/>
    <property type="match status" value="1"/>
</dbReference>
<dbReference type="KEGG" id="asl:Aeqsu_1832"/>
<feature type="modified residue" description="4-aspartylphosphate" evidence="2">
    <location>
        <position position="52"/>
    </location>
</feature>
<dbReference type="GO" id="GO:0003677">
    <property type="term" value="F:DNA binding"/>
    <property type="evidence" value="ECO:0007669"/>
    <property type="project" value="UniProtKB-KW"/>
</dbReference>
<evidence type="ECO:0000256" key="2">
    <source>
        <dbReference type="PROSITE-ProRule" id="PRU00169"/>
    </source>
</evidence>
<evidence type="ECO:0000313" key="5">
    <source>
        <dbReference type="Proteomes" id="UP000006049"/>
    </source>
</evidence>
<dbReference type="PROSITE" id="PS50110">
    <property type="entry name" value="RESPONSE_REGULATORY"/>
    <property type="match status" value="1"/>
</dbReference>
<dbReference type="InterPro" id="IPR050595">
    <property type="entry name" value="Bact_response_regulator"/>
</dbReference>
<dbReference type="InterPro" id="IPR011006">
    <property type="entry name" value="CheY-like_superfamily"/>
</dbReference>
<dbReference type="Gene3D" id="3.40.50.2300">
    <property type="match status" value="1"/>
</dbReference>